<comment type="caution">
    <text evidence="1">The sequence shown here is derived from an EMBL/GenBank/DDBJ whole genome shotgun (WGS) entry which is preliminary data.</text>
</comment>
<dbReference type="AlphaFoldDB" id="A0A835H178"/>
<keyword evidence="2" id="KW-1185">Reference proteome</keyword>
<dbReference type="OrthoDB" id="1930978at2759"/>
<dbReference type="EMBL" id="JADFTS010000008">
    <property type="protein sequence ID" value="KAF9591331.1"/>
    <property type="molecule type" value="Genomic_DNA"/>
</dbReference>
<dbReference type="Proteomes" id="UP000631114">
    <property type="component" value="Unassembled WGS sequence"/>
</dbReference>
<sequence>MYAVKCENIGSSKDVFLTQVSHFAILFGNELDAEVLLMSMDLFVARTMITKASLVFQGTINITEAQLVSLKSFHVRLMSIMLDVDVDPSSTPWDPAKAYLFVPVVDHKCVDPIKEIDWSLVENIIGTDGWNNPLQRARSNVYLGTNERTLGGD</sequence>
<gene>
    <name evidence="1" type="ORF">IFM89_003954</name>
</gene>
<name>A0A835H178_9MAGN</name>
<proteinExistence type="predicted"/>
<accession>A0A835H178</accession>
<protein>
    <submittedName>
        <fullName evidence="1">Uncharacterized protein</fullName>
    </submittedName>
</protein>
<organism evidence="1 2">
    <name type="scientific">Coptis chinensis</name>
    <dbReference type="NCBI Taxonomy" id="261450"/>
    <lineage>
        <taxon>Eukaryota</taxon>
        <taxon>Viridiplantae</taxon>
        <taxon>Streptophyta</taxon>
        <taxon>Embryophyta</taxon>
        <taxon>Tracheophyta</taxon>
        <taxon>Spermatophyta</taxon>
        <taxon>Magnoliopsida</taxon>
        <taxon>Ranunculales</taxon>
        <taxon>Ranunculaceae</taxon>
        <taxon>Coptidoideae</taxon>
        <taxon>Coptis</taxon>
    </lineage>
</organism>
<evidence type="ECO:0000313" key="1">
    <source>
        <dbReference type="EMBL" id="KAF9591331.1"/>
    </source>
</evidence>
<reference evidence="1 2" key="1">
    <citation type="submission" date="2020-10" db="EMBL/GenBank/DDBJ databases">
        <title>The Coptis chinensis genome and diversification of protoberbering-type alkaloids.</title>
        <authorList>
            <person name="Wang B."/>
            <person name="Shu S."/>
            <person name="Song C."/>
            <person name="Liu Y."/>
        </authorList>
    </citation>
    <scope>NUCLEOTIDE SEQUENCE [LARGE SCALE GENOMIC DNA]</scope>
    <source>
        <strain evidence="1">HL-2020</strain>
        <tissue evidence="1">Leaf</tissue>
    </source>
</reference>
<evidence type="ECO:0000313" key="2">
    <source>
        <dbReference type="Proteomes" id="UP000631114"/>
    </source>
</evidence>